<dbReference type="EMBL" id="WNBW01000002">
    <property type="protein sequence ID" value="MTU03801.1"/>
    <property type="molecule type" value="Genomic_DNA"/>
</dbReference>
<organism evidence="1">
    <name type="scientific">Phascolarctobacterium faecium</name>
    <dbReference type="NCBI Taxonomy" id="33025"/>
    <lineage>
        <taxon>Bacteria</taxon>
        <taxon>Bacillati</taxon>
        <taxon>Bacillota</taxon>
        <taxon>Negativicutes</taxon>
        <taxon>Acidaminococcales</taxon>
        <taxon>Acidaminococcaceae</taxon>
        <taxon>Phascolarctobacterium</taxon>
    </lineage>
</organism>
<reference evidence="1" key="1">
    <citation type="submission" date="2012-11" db="EMBL/GenBank/DDBJ databases">
        <title>Dependencies among metagenomic species, viruses, plasmids and units of genetic variation.</title>
        <authorList>
            <person name="Nielsen H.B."/>
            <person name="Almeida M."/>
            <person name="Juncker A.S."/>
            <person name="Rasmussen S."/>
            <person name="Li J."/>
            <person name="Sunagawa S."/>
            <person name="Plichta D."/>
            <person name="Gautier L."/>
            <person name="Le Chatelier E."/>
            <person name="Peletier E."/>
            <person name="Bonde I."/>
            <person name="Nielsen T."/>
            <person name="Manichanh C."/>
            <person name="Arumugam M."/>
            <person name="Batto J."/>
            <person name="Santos M.B.Q.D."/>
            <person name="Blom N."/>
            <person name="Borruel N."/>
            <person name="Burgdorf K.S."/>
            <person name="Boumezbeur F."/>
            <person name="Casellas F."/>
            <person name="Dore J."/>
            <person name="Guarner F."/>
            <person name="Hansen T."/>
            <person name="Hildebrand F."/>
            <person name="Kaas R.S."/>
            <person name="Kennedy S."/>
            <person name="Kristiansen K."/>
            <person name="Kultima J.R."/>
            <person name="Leonard P."/>
            <person name="Levenez F."/>
            <person name="Lund O."/>
            <person name="Moumen B."/>
            <person name="Le Paslier D."/>
            <person name="Pons N."/>
            <person name="Pedersen O."/>
            <person name="Prifti E."/>
            <person name="Qin J."/>
            <person name="Raes J."/>
            <person name="Tap J."/>
            <person name="Tims S."/>
            <person name="Ussery D.W."/>
            <person name="Yamada T."/>
            <person name="MetaHit consortium"/>
            <person name="Renault P."/>
            <person name="Sicheritz-Ponten T."/>
            <person name="Bork P."/>
            <person name="Wang J."/>
            <person name="Brunak S."/>
            <person name="Ehrlich S.D."/>
        </authorList>
    </citation>
    <scope>NUCLEOTIDE SEQUENCE [LARGE SCALE GENOMIC DNA]</scope>
</reference>
<dbReference type="AlphaFoldDB" id="A0A3G9HAD9"/>
<evidence type="ECO:0000313" key="5">
    <source>
        <dbReference type="Proteomes" id="UP000484547"/>
    </source>
</evidence>
<comment type="caution">
    <text evidence="1">The sequence shown here is derived from an EMBL/GenBank/DDBJ whole genome shotgun (WGS) entry which is preliminary data.</text>
</comment>
<reference evidence="4 5" key="2">
    <citation type="journal article" date="2019" name="Nat. Med.">
        <title>A library of human gut bacterial isolates paired with longitudinal multiomics data enables mechanistic microbiome research.</title>
        <authorList>
            <person name="Poyet M."/>
            <person name="Groussin M."/>
            <person name="Gibbons S.M."/>
            <person name="Avila-Pacheco J."/>
            <person name="Jiang X."/>
            <person name="Kearney S.M."/>
            <person name="Perrotta A.R."/>
            <person name="Berdy B."/>
            <person name="Zhao S."/>
            <person name="Lieberman T.D."/>
            <person name="Swanson P.K."/>
            <person name="Smith M."/>
            <person name="Roesemann S."/>
            <person name="Alexander J.E."/>
            <person name="Rich S.A."/>
            <person name="Livny J."/>
            <person name="Vlamakis H."/>
            <person name="Clish C."/>
            <person name="Bullock K."/>
            <person name="Deik A."/>
            <person name="Scott J."/>
            <person name="Pierce K.A."/>
            <person name="Xavier R.J."/>
            <person name="Alm E.J."/>
        </authorList>
    </citation>
    <scope>NUCLEOTIDE SEQUENCE [LARGE SCALE GENOMIC DNA]</scope>
    <source>
        <strain evidence="2 5">BIOML-A13</strain>
        <strain evidence="3 4">BIOML-A3</strain>
    </source>
</reference>
<gene>
    <name evidence="1" type="ORF">BN533_00813</name>
    <name evidence="2" type="ORF">GMD11_05575</name>
    <name evidence="3" type="ORF">GMD18_05220</name>
</gene>
<accession>R6I670</accession>
<protein>
    <submittedName>
        <fullName evidence="1">Uncharacterized protein</fullName>
    </submittedName>
</protein>
<accession>A0A3G9HAD9</accession>
<proteinExistence type="predicted"/>
<sequence>MRNKVITFCAAMGIPISSWGSTFGCTGICGSCQLSCLPGAAAVVILSVKIFSKKIAEKRRARYE</sequence>
<evidence type="ECO:0000313" key="2">
    <source>
        <dbReference type="EMBL" id="MTT75739.1"/>
    </source>
</evidence>
<dbReference type="OrthoDB" id="9960054at2"/>
<dbReference type="PROSITE" id="PS51257">
    <property type="entry name" value="PROKAR_LIPOPROTEIN"/>
    <property type="match status" value="1"/>
</dbReference>
<dbReference type="EMBL" id="CBDS010000052">
    <property type="protein sequence ID" value="CDB45688.1"/>
    <property type="molecule type" value="Genomic_DNA"/>
</dbReference>
<evidence type="ECO:0000313" key="4">
    <source>
        <dbReference type="Proteomes" id="UP000443070"/>
    </source>
</evidence>
<name>A0A3G9HAD9_9FIRM</name>
<evidence type="ECO:0000313" key="3">
    <source>
        <dbReference type="EMBL" id="MTU03801.1"/>
    </source>
</evidence>
<evidence type="ECO:0000313" key="1">
    <source>
        <dbReference type="EMBL" id="CDB45688.1"/>
    </source>
</evidence>
<keyword evidence="4" id="KW-1185">Reference proteome</keyword>
<dbReference type="Proteomes" id="UP000443070">
    <property type="component" value="Unassembled WGS sequence"/>
</dbReference>
<dbReference type="EMBL" id="WNBM01000002">
    <property type="protein sequence ID" value="MTT75739.1"/>
    <property type="molecule type" value="Genomic_DNA"/>
</dbReference>
<dbReference type="Proteomes" id="UP000484547">
    <property type="component" value="Unassembled WGS sequence"/>
</dbReference>